<dbReference type="CDD" id="cd01427">
    <property type="entry name" value="HAD_like"/>
    <property type="match status" value="1"/>
</dbReference>
<dbReference type="OrthoDB" id="9799365at2"/>
<dbReference type="RefSeq" id="WP_075136527.1">
    <property type="nucleotide sequence ID" value="NZ_MSIF01000020.1"/>
</dbReference>
<reference evidence="1 2" key="1">
    <citation type="submission" date="2016-12" db="EMBL/GenBank/DDBJ databases">
        <title>The draft genome sequence of Actinophytocola xinjiangensis.</title>
        <authorList>
            <person name="Wang W."/>
            <person name="Yuan L."/>
        </authorList>
    </citation>
    <scope>NUCLEOTIDE SEQUENCE [LARGE SCALE GENOMIC DNA]</scope>
    <source>
        <strain evidence="1 2">CGMCC 4.4663</strain>
    </source>
</reference>
<dbReference type="EMBL" id="MSIF01000020">
    <property type="protein sequence ID" value="OLF06646.1"/>
    <property type="molecule type" value="Genomic_DNA"/>
</dbReference>
<sequence length="310" mass="34567">MTALASWRDTPTRAAIVEFVEAVSGDGPRHVPVERRVAVLDNDGTLWTEKPMPVELGFILQRLAAMADQDPTLRDQQPWKAAHEGDHAWLGKVVTDHYQGDDSGVKVLIGGLLKAFDGMPVEEYVDRATVFLDHARHPSLDRDYRDCGFLPMVELLGYLADHDFTCYIASAGDRDFMRVISNPMYGIPPERVIGSSNALRYEEDDHGGAVVYESRPDFFDDGPVKPVRIWSRTGQRPILSVGNANGDLPMLRFTGGRDLPALRMLVRHDDADREFAYTAGSEQALDEAAKRGWPVISVRDDWSTVFAETP</sequence>
<dbReference type="SUPFAM" id="SSF56784">
    <property type="entry name" value="HAD-like"/>
    <property type="match status" value="1"/>
</dbReference>
<proteinExistence type="predicted"/>
<evidence type="ECO:0000313" key="1">
    <source>
        <dbReference type="EMBL" id="OLF06646.1"/>
    </source>
</evidence>
<dbReference type="AlphaFoldDB" id="A0A7Z0WGF0"/>
<dbReference type="InterPro" id="IPR036412">
    <property type="entry name" value="HAD-like_sf"/>
</dbReference>
<name>A0A7Z0WGF0_9PSEU</name>
<dbReference type="Proteomes" id="UP000185696">
    <property type="component" value="Unassembled WGS sequence"/>
</dbReference>
<comment type="caution">
    <text evidence="1">The sequence shown here is derived from an EMBL/GenBank/DDBJ whole genome shotgun (WGS) entry which is preliminary data.</text>
</comment>
<keyword evidence="2" id="KW-1185">Reference proteome</keyword>
<gene>
    <name evidence="1" type="ORF">BLA60_30745</name>
</gene>
<accession>A0A7Z0WGF0</accession>
<dbReference type="Gene3D" id="3.40.50.1000">
    <property type="entry name" value="HAD superfamily/HAD-like"/>
    <property type="match status" value="1"/>
</dbReference>
<protein>
    <submittedName>
        <fullName evidence="1">Acid phosphatase</fullName>
    </submittedName>
</protein>
<evidence type="ECO:0000313" key="2">
    <source>
        <dbReference type="Proteomes" id="UP000185696"/>
    </source>
</evidence>
<dbReference type="InterPro" id="IPR023214">
    <property type="entry name" value="HAD_sf"/>
</dbReference>
<organism evidence="1 2">
    <name type="scientific">Actinophytocola xinjiangensis</name>
    <dbReference type="NCBI Taxonomy" id="485602"/>
    <lineage>
        <taxon>Bacteria</taxon>
        <taxon>Bacillati</taxon>
        <taxon>Actinomycetota</taxon>
        <taxon>Actinomycetes</taxon>
        <taxon>Pseudonocardiales</taxon>
        <taxon>Pseudonocardiaceae</taxon>
    </lineage>
</organism>